<dbReference type="RefSeq" id="WP_042487009.1">
    <property type="nucleotide sequence ID" value="NZ_CBCRWT010000049.1"/>
</dbReference>
<reference evidence="1 2" key="1">
    <citation type="submission" date="2018-01" db="EMBL/GenBank/DDBJ databases">
        <title>Draft genome sequences of six Vibrio diazotrophicus strains isolated from deep-sea sediments of the Baltic Sea.</title>
        <authorList>
            <person name="Castillo D."/>
            <person name="Vandieken V."/>
            <person name="Chiang O."/>
            <person name="Middelboe M."/>
        </authorList>
    </citation>
    <scope>NUCLEOTIDE SEQUENCE [LARGE SCALE GENOMIC DNA]</scope>
    <source>
        <strain evidence="1 2">60.27F</strain>
    </source>
</reference>
<dbReference type="OrthoDB" id="9800971at2"/>
<dbReference type="GeneID" id="94026721"/>
<proteinExistence type="predicted"/>
<organism evidence="1 2">
    <name type="scientific">Vibrio diazotrophicus</name>
    <dbReference type="NCBI Taxonomy" id="685"/>
    <lineage>
        <taxon>Bacteria</taxon>
        <taxon>Pseudomonadati</taxon>
        <taxon>Pseudomonadota</taxon>
        <taxon>Gammaproteobacteria</taxon>
        <taxon>Vibrionales</taxon>
        <taxon>Vibrionaceae</taxon>
        <taxon>Vibrio</taxon>
    </lineage>
</organism>
<evidence type="ECO:0000313" key="1">
    <source>
        <dbReference type="EMBL" id="PNI03448.1"/>
    </source>
</evidence>
<comment type="caution">
    <text evidence="1">The sequence shown here is derived from an EMBL/GenBank/DDBJ whole genome shotgun (WGS) entry which is preliminary data.</text>
</comment>
<protein>
    <submittedName>
        <fullName evidence="1">Transcriptional regulator</fullName>
    </submittedName>
</protein>
<sequence length="91" mass="10560">MGFFSRFFGSKSEVKEASVEPVEYKEFLIYQEVIPEGGQYRIAGRITKEEDGELKTHRFIRSDVLSNKADAEELMLKKAQMFIDQMSGRIF</sequence>
<evidence type="ECO:0000313" key="2">
    <source>
        <dbReference type="Proteomes" id="UP000236449"/>
    </source>
</evidence>
<dbReference type="EMBL" id="POSK01000011">
    <property type="protein sequence ID" value="PNI03448.1"/>
    <property type="molecule type" value="Genomic_DNA"/>
</dbReference>
<dbReference type="InterPro" id="IPR018772">
    <property type="entry name" value="Transcription_activator_HlyU"/>
</dbReference>
<dbReference type="Pfam" id="PF10115">
    <property type="entry name" value="HlyU"/>
    <property type="match status" value="1"/>
</dbReference>
<gene>
    <name evidence="1" type="ORF">C1N32_16480</name>
</gene>
<dbReference type="Proteomes" id="UP000236449">
    <property type="component" value="Unassembled WGS sequence"/>
</dbReference>
<accession>A0A2J8H0I4</accession>
<name>A0A2J8H0I4_VIBDI</name>
<dbReference type="AlphaFoldDB" id="A0A2J8H0I4"/>